<dbReference type="InterPro" id="IPR003016">
    <property type="entry name" value="2-oxoA_DH_lipoyl-BS"/>
</dbReference>
<sequence>MMNAARMATKRRLLAFPPVAPKALAAAVDGALNTARNSGKLSSFPRPSKRVPRQHYNEACTRAFHGSVSLRMAEVVMTVPSMGDSITEGTIRSWEKKVGEAVALDDVVVVIETDKVSVDIRASNSGVLVEQYAAVDDNVEVGAKLLKIDTQATASAPSSASAPSPPAPPTPGNPPPLPTRQTPPLPPQTPPPPTAPLSSSFWASAP</sequence>
<dbReference type="GO" id="GO:0005739">
    <property type="term" value="C:mitochondrion"/>
    <property type="evidence" value="ECO:0007669"/>
    <property type="project" value="TreeGrafter"/>
</dbReference>
<dbReference type="InterPro" id="IPR000089">
    <property type="entry name" value="Biotin_lipoyl"/>
</dbReference>
<comment type="caution">
    <text evidence="6">The sequence shown here is derived from an EMBL/GenBank/DDBJ whole genome shotgun (WGS) entry which is preliminary data.</text>
</comment>
<comment type="similarity">
    <text evidence="1">Belongs to the 2-oxoacid dehydrogenase family.</text>
</comment>
<protein>
    <submittedName>
        <fullName evidence="6">Dihydrolipoamide s-succinyltransferase</fullName>
    </submittedName>
</protein>
<dbReference type="PANTHER" id="PTHR43416">
    <property type="entry name" value="DIHYDROLIPOYLLYSINE-RESIDUE SUCCINYLTRANSFERASE COMPONENT OF 2-OXOGLUTARATE DEHYDROGENASE COMPLEX, MITOCHONDRIAL-RELATED"/>
    <property type="match status" value="1"/>
</dbReference>
<feature type="domain" description="Lipoyl-binding" evidence="5">
    <location>
        <begin position="72"/>
        <end position="149"/>
    </location>
</feature>
<dbReference type="PROSITE" id="PS00189">
    <property type="entry name" value="LIPOYL"/>
    <property type="match status" value="1"/>
</dbReference>
<dbReference type="AlphaFoldDB" id="W7TCF6"/>
<dbReference type="PANTHER" id="PTHR43416:SF5">
    <property type="entry name" value="DIHYDROLIPOYLLYSINE-RESIDUE SUCCINYLTRANSFERASE COMPONENT OF 2-OXOGLUTARATE DEHYDROGENASE COMPLEX, MITOCHONDRIAL"/>
    <property type="match status" value="1"/>
</dbReference>
<keyword evidence="6" id="KW-0808">Transferase</keyword>
<dbReference type="Gene3D" id="2.40.50.100">
    <property type="match status" value="1"/>
</dbReference>
<dbReference type="OrthoDB" id="5391403at2759"/>
<evidence type="ECO:0000256" key="1">
    <source>
        <dbReference type="ARBA" id="ARBA00007317"/>
    </source>
</evidence>
<proteinExistence type="inferred from homology"/>
<dbReference type="EMBL" id="AZIL01001170">
    <property type="protein sequence ID" value="EWM24690.1"/>
    <property type="molecule type" value="Genomic_DNA"/>
</dbReference>
<reference evidence="6 7" key="1">
    <citation type="journal article" date="2014" name="Mol. Plant">
        <title>Chromosome Scale Genome Assembly and Transcriptome Profiling of Nannochloropsis gaditana in Nitrogen Depletion.</title>
        <authorList>
            <person name="Corteggiani Carpinelli E."/>
            <person name="Telatin A."/>
            <person name="Vitulo N."/>
            <person name="Forcato C."/>
            <person name="D'Angelo M."/>
            <person name="Schiavon R."/>
            <person name="Vezzi A."/>
            <person name="Giacometti G.M."/>
            <person name="Morosinotto T."/>
            <person name="Valle G."/>
        </authorList>
    </citation>
    <scope>NUCLEOTIDE SEQUENCE [LARGE SCALE GENOMIC DNA]</scope>
    <source>
        <strain evidence="6 7">B-31</strain>
    </source>
</reference>
<accession>W7TCF6</accession>
<organism evidence="6 7">
    <name type="scientific">Nannochloropsis gaditana</name>
    <dbReference type="NCBI Taxonomy" id="72520"/>
    <lineage>
        <taxon>Eukaryota</taxon>
        <taxon>Sar</taxon>
        <taxon>Stramenopiles</taxon>
        <taxon>Ochrophyta</taxon>
        <taxon>Eustigmatophyceae</taxon>
        <taxon>Eustigmatales</taxon>
        <taxon>Monodopsidaceae</taxon>
        <taxon>Nannochloropsis</taxon>
    </lineage>
</organism>
<dbReference type="InterPro" id="IPR050537">
    <property type="entry name" value="2-oxoacid_dehydrogenase"/>
</dbReference>
<name>W7TCF6_9STRA</name>
<evidence type="ECO:0000256" key="3">
    <source>
        <dbReference type="ARBA" id="ARBA00022946"/>
    </source>
</evidence>
<evidence type="ECO:0000313" key="6">
    <source>
        <dbReference type="EMBL" id="EWM24690.1"/>
    </source>
</evidence>
<evidence type="ECO:0000256" key="4">
    <source>
        <dbReference type="SAM" id="MobiDB-lite"/>
    </source>
</evidence>
<dbReference type="CDD" id="cd06849">
    <property type="entry name" value="lipoyl_domain"/>
    <property type="match status" value="1"/>
</dbReference>
<feature type="compositionally biased region" description="Pro residues" evidence="4">
    <location>
        <begin position="163"/>
        <end position="195"/>
    </location>
</feature>
<dbReference type="GO" id="GO:0006099">
    <property type="term" value="P:tricarboxylic acid cycle"/>
    <property type="evidence" value="ECO:0007669"/>
    <property type="project" value="TreeGrafter"/>
</dbReference>
<keyword evidence="7" id="KW-1185">Reference proteome</keyword>
<evidence type="ECO:0000313" key="7">
    <source>
        <dbReference type="Proteomes" id="UP000019335"/>
    </source>
</evidence>
<dbReference type="PROSITE" id="PS50968">
    <property type="entry name" value="BIOTINYL_LIPOYL"/>
    <property type="match status" value="1"/>
</dbReference>
<dbReference type="GO" id="GO:0004149">
    <property type="term" value="F:dihydrolipoyllysine-residue succinyltransferase activity"/>
    <property type="evidence" value="ECO:0007669"/>
    <property type="project" value="TreeGrafter"/>
</dbReference>
<gene>
    <name evidence="6" type="ORF">Naga_101270g1</name>
</gene>
<feature type="region of interest" description="Disordered" evidence="4">
    <location>
        <begin position="152"/>
        <end position="206"/>
    </location>
</feature>
<keyword evidence="2" id="KW-0450">Lipoyl</keyword>
<evidence type="ECO:0000256" key="2">
    <source>
        <dbReference type="ARBA" id="ARBA00022823"/>
    </source>
</evidence>
<dbReference type="Proteomes" id="UP000019335">
    <property type="component" value="Chromosome 13"/>
</dbReference>
<evidence type="ECO:0000259" key="5">
    <source>
        <dbReference type="PROSITE" id="PS50968"/>
    </source>
</evidence>
<dbReference type="InterPro" id="IPR011053">
    <property type="entry name" value="Single_hybrid_motif"/>
</dbReference>
<dbReference type="SUPFAM" id="SSF51230">
    <property type="entry name" value="Single hybrid motif"/>
    <property type="match status" value="1"/>
</dbReference>
<feature type="compositionally biased region" description="Low complexity" evidence="4">
    <location>
        <begin position="152"/>
        <end position="162"/>
    </location>
</feature>
<keyword evidence="3" id="KW-0809">Transit peptide</keyword>
<dbReference type="Pfam" id="PF00364">
    <property type="entry name" value="Biotin_lipoyl"/>
    <property type="match status" value="1"/>
</dbReference>